<accession>A0A7D9LVL6</accession>
<dbReference type="PANTHER" id="PTHR46880:SF5">
    <property type="entry name" value="DUF4371 DOMAIN-CONTAINING PROTEIN"/>
    <property type="match status" value="1"/>
</dbReference>
<protein>
    <submittedName>
        <fullName evidence="1">Uncharacterized protein</fullName>
    </submittedName>
</protein>
<reference evidence="1" key="1">
    <citation type="submission" date="2020-04" db="EMBL/GenBank/DDBJ databases">
        <authorList>
            <person name="Alioto T."/>
            <person name="Alioto T."/>
            <person name="Gomez Garrido J."/>
        </authorList>
    </citation>
    <scope>NUCLEOTIDE SEQUENCE</scope>
    <source>
        <strain evidence="1">A484AB</strain>
    </source>
</reference>
<dbReference type="PANTHER" id="PTHR46880">
    <property type="entry name" value="RAS-ASSOCIATING DOMAIN-CONTAINING PROTEIN"/>
    <property type="match status" value="1"/>
</dbReference>
<dbReference type="AlphaFoldDB" id="A0A7D9LVL6"/>
<dbReference type="EMBL" id="CACRXK020022978">
    <property type="protein sequence ID" value="CAB4037349.1"/>
    <property type="molecule type" value="Genomic_DNA"/>
</dbReference>
<evidence type="ECO:0000313" key="2">
    <source>
        <dbReference type="Proteomes" id="UP001152795"/>
    </source>
</evidence>
<sequence length="240" mass="26959">MEKFGGGNSNTIVKGINSLFNESGPYQMSPEDYEGKLVSSTADGASVNTGKYNGVLTQLKRNRPWLLTIHCANHRIELAVKSAFDIPEFTAVEEFYKTNYYLLKNSGKLKSLLKECAASLGIHYYELPKIHGTRFVNHRRRGFKNLLNTWPVYTTTYEDAVANTGEFTPTTRAKISGLLKKFKSYSFLCILDVYLDLLEQIAPTSLVFEAESLMPYEVPVAVSRAVMQLNETKSGRRTSS</sequence>
<comment type="caution">
    <text evidence="1">The sequence shown here is derived from an EMBL/GenBank/DDBJ whole genome shotgun (WGS) entry which is preliminary data.</text>
</comment>
<organism evidence="1 2">
    <name type="scientific">Paramuricea clavata</name>
    <name type="common">Red gorgonian</name>
    <name type="synonym">Violescent sea-whip</name>
    <dbReference type="NCBI Taxonomy" id="317549"/>
    <lineage>
        <taxon>Eukaryota</taxon>
        <taxon>Metazoa</taxon>
        <taxon>Cnidaria</taxon>
        <taxon>Anthozoa</taxon>
        <taxon>Octocorallia</taxon>
        <taxon>Malacalcyonacea</taxon>
        <taxon>Plexauridae</taxon>
        <taxon>Paramuricea</taxon>
    </lineage>
</organism>
<keyword evidence="2" id="KW-1185">Reference proteome</keyword>
<gene>
    <name evidence="1" type="ORF">PACLA_8A060791</name>
</gene>
<evidence type="ECO:0000313" key="1">
    <source>
        <dbReference type="EMBL" id="CAB4037349.1"/>
    </source>
</evidence>
<dbReference type="OrthoDB" id="10064351at2759"/>
<proteinExistence type="predicted"/>
<dbReference type="Proteomes" id="UP001152795">
    <property type="component" value="Unassembled WGS sequence"/>
</dbReference>
<name>A0A7D9LVL6_PARCT</name>